<keyword evidence="10" id="KW-1185">Reference proteome</keyword>
<feature type="transmembrane region" description="Helical" evidence="8">
    <location>
        <begin position="20"/>
        <end position="42"/>
    </location>
</feature>
<dbReference type="Proteomes" id="UP000640333">
    <property type="component" value="Unassembled WGS sequence"/>
</dbReference>
<dbReference type="InterPro" id="IPR011606">
    <property type="entry name" value="Brnchd-chn_aa_trnsp_permease"/>
</dbReference>
<evidence type="ECO:0000256" key="1">
    <source>
        <dbReference type="ARBA" id="ARBA00004651"/>
    </source>
</evidence>
<comment type="caution">
    <text evidence="9">The sequence shown here is derived from an EMBL/GenBank/DDBJ whole genome shotgun (WGS) entry which is preliminary data.</text>
</comment>
<gene>
    <name evidence="9" type="ORF">IOQ59_18530</name>
</gene>
<feature type="transmembrane region" description="Helical" evidence="8">
    <location>
        <begin position="213"/>
        <end position="233"/>
    </location>
</feature>
<reference evidence="9" key="1">
    <citation type="submission" date="2020-10" db="EMBL/GenBank/DDBJ databases">
        <title>Bacterium isolated from coastal waters sediment.</title>
        <authorList>
            <person name="Chen R.-J."/>
            <person name="Lu D.-C."/>
            <person name="Zhu K.-L."/>
            <person name="Du Z.-J."/>
        </authorList>
    </citation>
    <scope>NUCLEOTIDE SEQUENCE</scope>
    <source>
        <strain evidence="9">N1Y112</strain>
    </source>
</reference>
<dbReference type="GO" id="GO:1903785">
    <property type="term" value="P:L-valine transmembrane transport"/>
    <property type="evidence" value="ECO:0007669"/>
    <property type="project" value="TreeGrafter"/>
</dbReference>
<keyword evidence="6 8" id="KW-1133">Transmembrane helix</keyword>
<keyword evidence="4" id="KW-1003">Cell membrane</keyword>
<evidence type="ECO:0000256" key="2">
    <source>
        <dbReference type="ARBA" id="ARBA00010735"/>
    </source>
</evidence>
<evidence type="ECO:0000256" key="7">
    <source>
        <dbReference type="ARBA" id="ARBA00023136"/>
    </source>
</evidence>
<feature type="transmembrane region" description="Helical" evidence="8">
    <location>
        <begin position="77"/>
        <end position="95"/>
    </location>
</feature>
<protein>
    <submittedName>
        <fullName evidence="9">AzlC family ABC transporter permease</fullName>
    </submittedName>
</protein>
<evidence type="ECO:0000256" key="8">
    <source>
        <dbReference type="SAM" id="Phobius"/>
    </source>
</evidence>
<evidence type="ECO:0000256" key="6">
    <source>
        <dbReference type="ARBA" id="ARBA00022989"/>
    </source>
</evidence>
<comment type="subcellular location">
    <subcellularLocation>
        <location evidence="1">Cell membrane</location>
        <topology evidence="1">Multi-pass membrane protein</topology>
    </subcellularLocation>
</comment>
<sequence>MSSQVLTQQDYRFSAFMLGLRAALPLTLAIIPWGLLAGSFALESGLTGLEGQAMSIFVFAGAVQLVVLGMIGSKAGLGAILIITLLITSRHFLYGMSMRGHMQQLPLRWRLILGFLLTDELFALTGTKPPEQFNRWHALGGGLSLYLGWNMATAAGIIAGQQIPNMDALGLEFAVAATFIALVVPGIQKISTLCAVITALLTSVTCELYQIEAGLLIASVLGMLAGVLSARLFSEPAAPHNEGQST</sequence>
<evidence type="ECO:0000256" key="4">
    <source>
        <dbReference type="ARBA" id="ARBA00022475"/>
    </source>
</evidence>
<dbReference type="PANTHER" id="PTHR34979">
    <property type="entry name" value="INNER MEMBRANE PROTEIN YGAZ"/>
    <property type="match status" value="1"/>
</dbReference>
<feature type="transmembrane region" description="Helical" evidence="8">
    <location>
        <begin position="136"/>
        <end position="159"/>
    </location>
</feature>
<name>A0A8J7FH56_9GAMM</name>
<keyword evidence="3" id="KW-0813">Transport</keyword>
<evidence type="ECO:0000256" key="5">
    <source>
        <dbReference type="ARBA" id="ARBA00022692"/>
    </source>
</evidence>
<dbReference type="Pfam" id="PF03591">
    <property type="entry name" value="AzlC"/>
    <property type="match status" value="1"/>
</dbReference>
<keyword evidence="7 8" id="KW-0472">Membrane</keyword>
<organism evidence="9 10">
    <name type="scientific">Pontibacterium sinense</name>
    <dbReference type="NCBI Taxonomy" id="2781979"/>
    <lineage>
        <taxon>Bacteria</taxon>
        <taxon>Pseudomonadati</taxon>
        <taxon>Pseudomonadota</taxon>
        <taxon>Gammaproteobacteria</taxon>
        <taxon>Oceanospirillales</taxon>
        <taxon>Oceanospirillaceae</taxon>
        <taxon>Pontibacterium</taxon>
    </lineage>
</organism>
<evidence type="ECO:0000313" key="9">
    <source>
        <dbReference type="EMBL" id="MBE9399261.1"/>
    </source>
</evidence>
<feature type="transmembrane region" description="Helical" evidence="8">
    <location>
        <begin position="54"/>
        <end position="71"/>
    </location>
</feature>
<keyword evidence="5 8" id="KW-0812">Transmembrane</keyword>
<feature type="transmembrane region" description="Helical" evidence="8">
    <location>
        <begin position="171"/>
        <end position="201"/>
    </location>
</feature>
<dbReference type="PANTHER" id="PTHR34979:SF1">
    <property type="entry name" value="INNER MEMBRANE PROTEIN YGAZ"/>
    <property type="match status" value="1"/>
</dbReference>
<proteinExistence type="inferred from homology"/>
<comment type="similarity">
    <text evidence="2">Belongs to the AzlC family.</text>
</comment>
<dbReference type="EMBL" id="JADEYS010000024">
    <property type="protein sequence ID" value="MBE9399261.1"/>
    <property type="molecule type" value="Genomic_DNA"/>
</dbReference>
<dbReference type="AlphaFoldDB" id="A0A8J7FH56"/>
<dbReference type="RefSeq" id="WP_193954956.1">
    <property type="nucleotide sequence ID" value="NZ_JADEYS010000024.1"/>
</dbReference>
<evidence type="ECO:0000256" key="3">
    <source>
        <dbReference type="ARBA" id="ARBA00022448"/>
    </source>
</evidence>
<dbReference type="GO" id="GO:0005886">
    <property type="term" value="C:plasma membrane"/>
    <property type="evidence" value="ECO:0007669"/>
    <property type="project" value="UniProtKB-SubCell"/>
</dbReference>
<evidence type="ECO:0000313" key="10">
    <source>
        <dbReference type="Proteomes" id="UP000640333"/>
    </source>
</evidence>
<accession>A0A8J7FH56</accession>